<comment type="caution">
    <text evidence="18">The sequence shown here is derived from an EMBL/GenBank/DDBJ whole genome shotgun (WGS) entry which is preliminary data.</text>
</comment>
<keyword evidence="4 16" id="KW-0328">Glycosyltransferase</keyword>
<keyword evidence="5" id="KW-0808">Transferase</keyword>
<evidence type="ECO:0000256" key="5">
    <source>
        <dbReference type="ARBA" id="ARBA00022679"/>
    </source>
</evidence>
<evidence type="ECO:0000256" key="14">
    <source>
        <dbReference type="ARBA" id="ARBA00041712"/>
    </source>
</evidence>
<dbReference type="EMBL" id="SIDB01000003">
    <property type="protein sequence ID" value="KAI3434434.1"/>
    <property type="molecule type" value="Genomic_DNA"/>
</dbReference>
<evidence type="ECO:0000256" key="17">
    <source>
        <dbReference type="SAM" id="MobiDB-lite"/>
    </source>
</evidence>
<evidence type="ECO:0000256" key="8">
    <source>
        <dbReference type="ARBA" id="ARBA00022968"/>
    </source>
</evidence>
<accession>A0A9D4TTC1</accession>
<dbReference type="InterPro" id="IPR052261">
    <property type="entry name" value="Glycosyltransferase_13"/>
</dbReference>
<dbReference type="PANTHER" id="PTHR10468">
    <property type="entry name" value="PROTEIN O-LINKED-MANNOSE BETA-1,2-N-ACETYLGLUCOSAMINYLTRANSFERASE 1/ALPHA-1,3-MANNOSYL-GLYCOPROTEIN 2-BETA-N-ACETYLGLUCOSAMINYLTRANSFERASE"/>
    <property type="match status" value="1"/>
</dbReference>
<evidence type="ECO:0000313" key="18">
    <source>
        <dbReference type="EMBL" id="KAI3434434.1"/>
    </source>
</evidence>
<keyword evidence="9 16" id="KW-1133">Transmembrane helix</keyword>
<dbReference type="AlphaFoldDB" id="A0A9D4TTC1"/>
<dbReference type="Proteomes" id="UP001055712">
    <property type="component" value="Unassembled WGS sequence"/>
</dbReference>
<feature type="compositionally biased region" description="Basic residues" evidence="17">
    <location>
        <begin position="524"/>
        <end position="535"/>
    </location>
</feature>
<dbReference type="Gene3D" id="3.90.550.10">
    <property type="entry name" value="Spore Coat Polysaccharide Biosynthesis Protein SpsA, Chain A"/>
    <property type="match status" value="1"/>
</dbReference>
<dbReference type="SUPFAM" id="SSF53448">
    <property type="entry name" value="Nucleotide-diphospho-sugar transferases"/>
    <property type="match status" value="1"/>
</dbReference>
<keyword evidence="7 16" id="KW-0479">Metal-binding</keyword>
<evidence type="ECO:0000256" key="9">
    <source>
        <dbReference type="ARBA" id="ARBA00022989"/>
    </source>
</evidence>
<evidence type="ECO:0000256" key="6">
    <source>
        <dbReference type="ARBA" id="ARBA00022692"/>
    </source>
</evidence>
<comment type="similarity">
    <text evidence="3 16">Belongs to the glycosyltransferase 13 family.</text>
</comment>
<dbReference type="EC" id="2.4.1.101" evidence="13 16"/>
<organism evidence="18 19">
    <name type="scientific">Chlorella vulgaris</name>
    <name type="common">Green alga</name>
    <dbReference type="NCBI Taxonomy" id="3077"/>
    <lineage>
        <taxon>Eukaryota</taxon>
        <taxon>Viridiplantae</taxon>
        <taxon>Chlorophyta</taxon>
        <taxon>core chlorophytes</taxon>
        <taxon>Trebouxiophyceae</taxon>
        <taxon>Chlorellales</taxon>
        <taxon>Chlorellaceae</taxon>
        <taxon>Chlorella clade</taxon>
        <taxon>Chlorella</taxon>
    </lineage>
</organism>
<dbReference type="Gene3D" id="3.10.180.20">
    <property type="entry name" value="N-Acetylglucosaminyltransferase I, Domain 2"/>
    <property type="match status" value="1"/>
</dbReference>
<sequence>MMPVFDRRSGTARSKWRYRNLLLVALLTFCAVQIIVVVTYYRRISGQQEAARRKAAAGKATASRPPRPKFVGRKEQEKLLQQSTNYSEQRVQRLRQKQDAAAAQLAKGHTPPVVGTSVFPSGNEDGECIGIGPPPSGTVAAVVVVTFNRAKYLEQMLASMLGVHGRDCSNKRKFPLYVSQDFNSSGVQDVVAQHLDRISFLQHREDVEPVVPDRKEKVVYYRIANHYKFILHTMFDCFGYDRLIILEDDMQLSPDFFSFFEATAPILDADPSLYCVSSWNDHGQDRFVSNATQLYRSDFFPGLGWMLNRRVWQSVKDNWPRGYWDDFMRLNATRQGRQCIRPEVCRTYNFGDIGSSSGQYFRLFLKPITLNTEDVRWQQRDLGFLEQGRYRQLFEREVAAAQELAGLEEVPNAAPGRDYVLRYSSQQHYESLTGKLRMLREWRDGVPRGAYRGVVAIRNAAGARILLAPTPDVDFSAARYNPDVKQRLDSTGAVIRKRPPVARTGRIQPDRTQQQQMIGAGKSGTRKATRTRQRSQQHAPANL</sequence>
<comment type="pathway">
    <text evidence="2 16">Protein modification; protein glycosylation.</text>
</comment>
<reference evidence="18" key="1">
    <citation type="journal article" date="2019" name="Plant J.">
        <title>Chlorella vulgaris genome assembly and annotation reveals the molecular basis for metabolic acclimation to high light conditions.</title>
        <authorList>
            <person name="Cecchin M."/>
            <person name="Marcolungo L."/>
            <person name="Rossato M."/>
            <person name="Girolomoni L."/>
            <person name="Cosentino E."/>
            <person name="Cuine S."/>
            <person name="Li-Beisson Y."/>
            <person name="Delledonne M."/>
            <person name="Ballottari M."/>
        </authorList>
    </citation>
    <scope>NUCLEOTIDE SEQUENCE</scope>
    <source>
        <strain evidence="18">211/11P</strain>
    </source>
</reference>
<evidence type="ECO:0000256" key="10">
    <source>
        <dbReference type="ARBA" id="ARBA00023034"/>
    </source>
</evidence>
<name>A0A9D4TTC1_CHLVU</name>
<keyword evidence="19" id="KW-1185">Reference proteome</keyword>
<protein>
    <recommendedName>
        <fullName evidence="13 16">Alpha-1,3-mannosyl-glycoprotein 2-beta-N-acetylglucosaminyltransferase</fullName>
        <shortName evidence="16">GNT-I</shortName>
        <shortName evidence="16">GlcNAc-T I</shortName>
        <ecNumber evidence="13 16">2.4.1.101</ecNumber>
    </recommendedName>
    <alternativeName>
        <fullName evidence="14 16">N-glycosyl-oligosaccharide-glycoprotein N-acetylglucosaminyltransferase I</fullName>
    </alternativeName>
</protein>
<evidence type="ECO:0000256" key="11">
    <source>
        <dbReference type="ARBA" id="ARBA00023136"/>
    </source>
</evidence>
<evidence type="ECO:0000256" key="7">
    <source>
        <dbReference type="ARBA" id="ARBA00022723"/>
    </source>
</evidence>
<evidence type="ECO:0000313" key="19">
    <source>
        <dbReference type="Proteomes" id="UP001055712"/>
    </source>
</evidence>
<dbReference type="OrthoDB" id="440755at2759"/>
<evidence type="ECO:0000256" key="4">
    <source>
        <dbReference type="ARBA" id="ARBA00022676"/>
    </source>
</evidence>
<comment type="subcellular location">
    <subcellularLocation>
        <location evidence="1 16">Golgi apparatus membrane</location>
        <topology evidence="1 16">Single-pass type II membrane protein</topology>
    </subcellularLocation>
</comment>
<keyword evidence="12 16" id="KW-0464">Manganese</keyword>
<proteinExistence type="inferred from homology"/>
<evidence type="ECO:0000256" key="12">
    <source>
        <dbReference type="ARBA" id="ARBA00023211"/>
    </source>
</evidence>
<dbReference type="InterPro" id="IPR004139">
    <property type="entry name" value="Glyco_trans_13"/>
</dbReference>
<dbReference type="FunFam" id="3.90.550.10:FF:000252">
    <property type="entry name" value="Protein O-linked-mannose beta-1,2-N-acetylglucosaminyltransferase 1"/>
    <property type="match status" value="1"/>
</dbReference>
<dbReference type="GO" id="GO:0003827">
    <property type="term" value="F:alpha-1,3-mannosylglycoprotein 2-beta-N-acetylglucosaminyltransferase activity"/>
    <property type="evidence" value="ECO:0007669"/>
    <property type="project" value="UniProtKB-UniRule"/>
</dbReference>
<comment type="catalytic activity">
    <reaction evidence="15 16">
        <text>N(4)-(alpha-D-Man-(1-&gt;3)-[alpha-D-Man-(1-&gt;3)-[alpha-D-Man-(1-&gt;6)]-alpha-D-Man-(1-&gt;6)]-beta-D-Man-(1-&gt;4)-beta-D-GlcNAc-(1-&gt;4)-beta-D-GlcNAc)-L-asparaginyl-[protein] (N-glucan mannose isomer 5A1,2) + UDP-N-acetyl-alpha-D-glucosamine = N(4)-{beta-D-GlcNAc-(1-&gt;2)-alpha-D-Man-(1-&gt;3)-[alpha-D-Man-(1-&gt;3)-[alpha-D-Man-(1-&gt;6)]-alpha-D-Man-(1-&gt;6)]-beta-D-Man-(1-&gt;4)-beta-D-GlcNAc-(1-&gt;4)-beta-D-GlcNAc}-L-asparaginyl-[protein] + UDP + H(+)</text>
        <dbReference type="Rhea" id="RHEA:11456"/>
        <dbReference type="Rhea" id="RHEA-COMP:14367"/>
        <dbReference type="Rhea" id="RHEA-COMP:14368"/>
        <dbReference type="ChEBI" id="CHEBI:15378"/>
        <dbReference type="ChEBI" id="CHEBI:57705"/>
        <dbReference type="ChEBI" id="CHEBI:58223"/>
        <dbReference type="ChEBI" id="CHEBI:59087"/>
        <dbReference type="ChEBI" id="CHEBI:60625"/>
        <dbReference type="EC" id="2.4.1.101"/>
    </reaction>
</comment>
<evidence type="ECO:0000256" key="16">
    <source>
        <dbReference type="RuleBase" id="RU368119"/>
    </source>
</evidence>
<evidence type="ECO:0000256" key="3">
    <source>
        <dbReference type="ARBA" id="ARBA00006492"/>
    </source>
</evidence>
<gene>
    <name evidence="18" type="ORF">D9Q98_002511</name>
</gene>
<keyword evidence="10 16" id="KW-0333">Golgi apparatus</keyword>
<dbReference type="Pfam" id="PF03071">
    <property type="entry name" value="GNT-I"/>
    <property type="match status" value="1"/>
</dbReference>
<dbReference type="GO" id="GO:0000139">
    <property type="term" value="C:Golgi membrane"/>
    <property type="evidence" value="ECO:0007669"/>
    <property type="project" value="UniProtKB-SubCell"/>
</dbReference>
<keyword evidence="8 16" id="KW-0735">Signal-anchor</keyword>
<dbReference type="GO" id="GO:0030145">
    <property type="term" value="F:manganese ion binding"/>
    <property type="evidence" value="ECO:0007669"/>
    <property type="project" value="UniProtKB-UniRule"/>
</dbReference>
<evidence type="ECO:0000256" key="13">
    <source>
        <dbReference type="ARBA" id="ARBA00038949"/>
    </source>
</evidence>
<keyword evidence="11 16" id="KW-0472">Membrane</keyword>
<evidence type="ECO:0000256" key="1">
    <source>
        <dbReference type="ARBA" id="ARBA00004323"/>
    </source>
</evidence>
<dbReference type="InterPro" id="IPR029044">
    <property type="entry name" value="Nucleotide-diphossugar_trans"/>
</dbReference>
<feature type="region of interest" description="Disordered" evidence="17">
    <location>
        <begin position="500"/>
        <end position="543"/>
    </location>
</feature>
<evidence type="ECO:0000256" key="2">
    <source>
        <dbReference type="ARBA" id="ARBA00004922"/>
    </source>
</evidence>
<reference evidence="18" key="2">
    <citation type="submission" date="2020-11" db="EMBL/GenBank/DDBJ databases">
        <authorList>
            <person name="Cecchin M."/>
            <person name="Marcolungo L."/>
            <person name="Rossato M."/>
            <person name="Girolomoni L."/>
            <person name="Cosentino E."/>
            <person name="Cuine S."/>
            <person name="Li-Beisson Y."/>
            <person name="Delledonne M."/>
            <person name="Ballottari M."/>
        </authorList>
    </citation>
    <scope>NUCLEOTIDE SEQUENCE</scope>
    <source>
        <strain evidence="18">211/11P</strain>
        <tissue evidence="18">Whole cell</tissue>
    </source>
</reference>
<keyword evidence="6 16" id="KW-0812">Transmembrane</keyword>
<evidence type="ECO:0000256" key="15">
    <source>
        <dbReference type="ARBA" id="ARBA00049421"/>
    </source>
</evidence>
<comment type="cofactor">
    <cofactor evidence="16">
        <name>Mn(2+)</name>
        <dbReference type="ChEBI" id="CHEBI:29035"/>
    </cofactor>
    <text evidence="16">The cofactor is mostly bound to the substrate.</text>
</comment>
<dbReference type="PANTHER" id="PTHR10468:SF0">
    <property type="entry name" value="ALPHA-1,3-MANNOSYL-GLYCOPROTEIN 2-BETA-N-ACETYLGLUCOSAMINYLTRANSFERASE"/>
    <property type="match status" value="1"/>
</dbReference>
<feature type="transmembrane region" description="Helical" evidence="16">
    <location>
        <begin position="21"/>
        <end position="41"/>
    </location>
</feature>
<comment type="function">
    <text evidence="16">Initiates complex N-linked carbohydrate formation. Essential for the conversion of high-mannose to hybrid and complex N-glycans.</text>
</comment>